<keyword evidence="2" id="KW-0808">Transferase</keyword>
<organism evidence="2 3">
    <name type="scientific">Acetobacter indonesiensis</name>
    <dbReference type="NCBI Taxonomy" id="104101"/>
    <lineage>
        <taxon>Bacteria</taxon>
        <taxon>Pseudomonadati</taxon>
        <taxon>Pseudomonadota</taxon>
        <taxon>Alphaproteobacteria</taxon>
        <taxon>Acetobacterales</taxon>
        <taxon>Acetobacteraceae</taxon>
        <taxon>Acetobacter</taxon>
    </lineage>
</organism>
<dbReference type="RefSeq" id="WP_086659507.1">
    <property type="nucleotide sequence ID" value="NZ_JBJJWX010000002.1"/>
</dbReference>
<dbReference type="EMBL" id="JOPA01000021">
    <property type="protein sequence ID" value="OUI93460.1"/>
    <property type="molecule type" value="Genomic_DNA"/>
</dbReference>
<evidence type="ECO:0000259" key="1">
    <source>
        <dbReference type="Pfam" id="PF00535"/>
    </source>
</evidence>
<protein>
    <submittedName>
        <fullName evidence="2">Glycosyl transferase</fullName>
    </submittedName>
</protein>
<evidence type="ECO:0000313" key="3">
    <source>
        <dbReference type="Proteomes" id="UP000194641"/>
    </source>
</evidence>
<dbReference type="InterPro" id="IPR029044">
    <property type="entry name" value="Nucleotide-diphossugar_trans"/>
</dbReference>
<evidence type="ECO:0000313" key="2">
    <source>
        <dbReference type="EMBL" id="OUI93460.1"/>
    </source>
</evidence>
<dbReference type="PANTHER" id="PTHR43685">
    <property type="entry name" value="GLYCOSYLTRANSFERASE"/>
    <property type="match status" value="1"/>
</dbReference>
<reference evidence="3" key="1">
    <citation type="submission" date="2014-06" db="EMBL/GenBank/DDBJ databases">
        <authorList>
            <person name="Winans N.J."/>
            <person name="Newell P.D."/>
            <person name="Douglas A.E."/>
        </authorList>
    </citation>
    <scope>NUCLEOTIDE SEQUENCE [LARGE SCALE GENOMIC DNA]</scope>
</reference>
<dbReference type="GO" id="GO:0016740">
    <property type="term" value="F:transferase activity"/>
    <property type="evidence" value="ECO:0007669"/>
    <property type="project" value="UniProtKB-KW"/>
</dbReference>
<feature type="domain" description="Glycosyltransferase 2-like" evidence="1">
    <location>
        <begin position="29"/>
        <end position="162"/>
    </location>
</feature>
<proteinExistence type="predicted"/>
<dbReference type="Proteomes" id="UP000194641">
    <property type="component" value="Unassembled WGS sequence"/>
</dbReference>
<name>A0A252ATF7_9PROT</name>
<comment type="caution">
    <text evidence="2">The sequence shown here is derived from an EMBL/GenBank/DDBJ whole genome shotgun (WGS) entry which is preliminary data.</text>
</comment>
<gene>
    <name evidence="2" type="ORF">HK17_07980</name>
</gene>
<accession>A0A252ATF7</accession>
<dbReference type="Pfam" id="PF00535">
    <property type="entry name" value="Glycos_transf_2"/>
    <property type="match status" value="1"/>
</dbReference>
<dbReference type="SUPFAM" id="SSF53448">
    <property type="entry name" value="Nucleotide-diphospho-sugar transferases"/>
    <property type="match status" value="1"/>
</dbReference>
<dbReference type="CDD" id="cd00761">
    <property type="entry name" value="Glyco_tranf_GTA_type"/>
    <property type="match status" value="1"/>
</dbReference>
<sequence length="260" mass="29891">MSIMKPWDPKAETVFSHKKKTKVSPHLISICLTNYNYGSFIEECLDSLFAQTHDPLDLVIVDDASTDPDTIEIITDWLEKHKNRFYRATLLVNPHNQGPSFSRNVAFDYAMGESVFIMDADNALYPTALEKTYDALTRGNFPAVYTQIEEFGERNSIGRADMWDTTLMRKNNYIDVMALIRKDVWQQVGGFSHIEEGWEDYDFWLKFIDAGLEPGYLPQILCRYRVHNASRTTLEALAAHEQLELIMAFRHPAPNNGTDL</sequence>
<dbReference type="Gene3D" id="3.90.550.10">
    <property type="entry name" value="Spore Coat Polysaccharide Biosynthesis Protein SpsA, Chain A"/>
    <property type="match status" value="1"/>
</dbReference>
<dbReference type="InterPro" id="IPR001173">
    <property type="entry name" value="Glyco_trans_2-like"/>
</dbReference>
<dbReference type="InterPro" id="IPR050834">
    <property type="entry name" value="Glycosyltransf_2"/>
</dbReference>
<dbReference type="PANTHER" id="PTHR43685:SF2">
    <property type="entry name" value="GLYCOSYLTRANSFERASE 2-LIKE DOMAIN-CONTAINING PROTEIN"/>
    <property type="match status" value="1"/>
</dbReference>
<dbReference type="AlphaFoldDB" id="A0A252ATF7"/>